<dbReference type="EMBL" id="QXGD01010518">
    <property type="protein sequence ID" value="KAE9156910.1"/>
    <property type="molecule type" value="Genomic_DNA"/>
</dbReference>
<accession>A0A6A3D9T3</accession>
<keyword evidence="1" id="KW-0732">Signal</keyword>
<dbReference type="Proteomes" id="UP000440367">
    <property type="component" value="Unassembled WGS sequence"/>
</dbReference>
<evidence type="ECO:0000313" key="3">
    <source>
        <dbReference type="EMBL" id="KAE9156910.1"/>
    </source>
</evidence>
<name>A0A6A3D9T3_9STRA</name>
<feature type="chain" id="PRO_5036163443" description="RxLR effector protein" evidence="1">
    <location>
        <begin position="21"/>
        <end position="63"/>
    </location>
</feature>
<protein>
    <recommendedName>
        <fullName evidence="8">RxLR effector protein</fullName>
    </recommendedName>
</protein>
<evidence type="ECO:0000313" key="4">
    <source>
        <dbReference type="EMBL" id="KAE9257317.1"/>
    </source>
</evidence>
<dbReference type="Proteomes" id="UP000429523">
    <property type="component" value="Unassembled WGS sequence"/>
</dbReference>
<sequence length="63" mass="6882">MKLLTPVLLVALRGSQIIAASPTAWLNAGTSTATSVAGFSRRRSLKTTRRLRLTMEVGTRQLR</sequence>
<evidence type="ECO:0000313" key="6">
    <source>
        <dbReference type="Proteomes" id="UP000437068"/>
    </source>
</evidence>
<evidence type="ECO:0000256" key="1">
    <source>
        <dbReference type="SAM" id="SignalP"/>
    </source>
</evidence>
<evidence type="ECO:0000313" key="2">
    <source>
        <dbReference type="EMBL" id="KAE8916357.1"/>
    </source>
</evidence>
<reference evidence="5 6" key="1">
    <citation type="submission" date="2018-08" db="EMBL/GenBank/DDBJ databases">
        <title>Genomic investigation of the strawberry pathogen Phytophthora fragariae indicates pathogenicity is determined by transcriptional variation in three key races.</title>
        <authorList>
            <person name="Adams T.M."/>
            <person name="Armitage A.D."/>
            <person name="Sobczyk M.K."/>
            <person name="Bates H.J."/>
            <person name="Dunwell J.M."/>
            <person name="Nellist C.F."/>
            <person name="Harrison R.J."/>
        </authorList>
    </citation>
    <scope>NUCLEOTIDE SEQUENCE [LARGE SCALE GENOMIC DNA]</scope>
    <source>
        <strain evidence="4 6">A4</strain>
        <strain evidence="3 7">BC-1</strain>
        <strain evidence="2 5">NOV-9</strain>
    </source>
</reference>
<organism evidence="2 5">
    <name type="scientific">Phytophthora fragariae</name>
    <dbReference type="NCBI Taxonomy" id="53985"/>
    <lineage>
        <taxon>Eukaryota</taxon>
        <taxon>Sar</taxon>
        <taxon>Stramenopiles</taxon>
        <taxon>Oomycota</taxon>
        <taxon>Peronosporomycetes</taxon>
        <taxon>Peronosporales</taxon>
        <taxon>Peronosporaceae</taxon>
        <taxon>Phytophthora</taxon>
    </lineage>
</organism>
<dbReference type="EMBL" id="QXGE01012091">
    <property type="protein sequence ID" value="KAE9257317.1"/>
    <property type="molecule type" value="Genomic_DNA"/>
</dbReference>
<evidence type="ECO:0000313" key="7">
    <source>
        <dbReference type="Proteomes" id="UP000440367"/>
    </source>
</evidence>
<evidence type="ECO:0000313" key="5">
    <source>
        <dbReference type="Proteomes" id="UP000429523"/>
    </source>
</evidence>
<dbReference type="AlphaFoldDB" id="A0A6A3D9T3"/>
<proteinExistence type="predicted"/>
<dbReference type="Proteomes" id="UP000437068">
    <property type="component" value="Unassembled WGS sequence"/>
</dbReference>
<evidence type="ECO:0008006" key="8">
    <source>
        <dbReference type="Google" id="ProtNLM"/>
    </source>
</evidence>
<gene>
    <name evidence="4" type="ORF">PF001_g33352</name>
    <name evidence="3" type="ORF">PF002_g33493</name>
    <name evidence="2" type="ORF">PF009_g33320</name>
</gene>
<comment type="caution">
    <text evidence="2">The sequence shown here is derived from an EMBL/GenBank/DDBJ whole genome shotgun (WGS) entry which is preliminary data.</text>
</comment>
<dbReference type="EMBL" id="QXGF01010728">
    <property type="protein sequence ID" value="KAE8916357.1"/>
    <property type="molecule type" value="Genomic_DNA"/>
</dbReference>
<feature type="signal peptide" evidence="1">
    <location>
        <begin position="1"/>
        <end position="20"/>
    </location>
</feature>